<dbReference type="RefSeq" id="WP_200585891.1">
    <property type="nucleotide sequence ID" value="NZ_JAEHFY010000011.1"/>
</dbReference>
<feature type="chain" id="PRO_5046856863" evidence="1">
    <location>
        <begin position="25"/>
        <end position="381"/>
    </location>
</feature>
<sequence length="381" mass="42065">MKKQLLFIFFWCITFLFTPFMVSAQAPNLVLNGDFELGTGIGSNQSFTNWTEASPFDMTPDAPATANQFPINNNITCRFPGANANREIQSDAFTIEPGKTYRLTYTYRIRTSNSQSAAGTNITTSMFQAEVFPSNSATAISSNSGNSEVNTTVYFEFTIPADASYTQVYIKFTKFGSNPATAYGVAWLDDVKFQDASLLPITLSSFTGKPSFDGVNLTWVTKSEINNDKFTILRSSDGKTFEEIATIKGKGNSSTTNIYNFKDLNPFSGVNYYQIKQTDFDGKSEAFNPISVNFNLTSLSNSISVYAKNNNINLKLNWGSNETVNVSIFDLTGKRCYAKDHRIEKGNNGLTLNLEKPITPGIKILKVSGNAGSEVIKFNVY</sequence>
<dbReference type="Proteomes" id="UP000660024">
    <property type="component" value="Unassembled WGS sequence"/>
</dbReference>
<dbReference type="InterPro" id="IPR008979">
    <property type="entry name" value="Galactose-bd-like_sf"/>
</dbReference>
<dbReference type="Gene3D" id="2.60.120.260">
    <property type="entry name" value="Galactose-binding domain-like"/>
    <property type="match status" value="1"/>
</dbReference>
<organism evidence="2 3">
    <name type="scientific">Pedobacter segetis</name>
    <dbReference type="NCBI Taxonomy" id="2793069"/>
    <lineage>
        <taxon>Bacteria</taxon>
        <taxon>Pseudomonadati</taxon>
        <taxon>Bacteroidota</taxon>
        <taxon>Sphingobacteriia</taxon>
        <taxon>Sphingobacteriales</taxon>
        <taxon>Sphingobacteriaceae</taxon>
        <taxon>Pedobacter</taxon>
    </lineage>
</organism>
<gene>
    <name evidence="2" type="ORF">I5M32_08910</name>
</gene>
<protein>
    <submittedName>
        <fullName evidence="2">T9SS type A sorting domain-containing protein</fullName>
    </submittedName>
</protein>
<dbReference type="NCBIfam" id="TIGR04183">
    <property type="entry name" value="Por_Secre_tail"/>
    <property type="match status" value="1"/>
</dbReference>
<dbReference type="SUPFAM" id="SSF49785">
    <property type="entry name" value="Galactose-binding domain-like"/>
    <property type="match status" value="1"/>
</dbReference>
<feature type="signal peptide" evidence="1">
    <location>
        <begin position="1"/>
        <end position="24"/>
    </location>
</feature>
<name>A0ABS1BJK6_9SPHI</name>
<accession>A0ABS1BJK6</accession>
<keyword evidence="1" id="KW-0732">Signal</keyword>
<comment type="caution">
    <text evidence="2">The sequence shown here is derived from an EMBL/GenBank/DDBJ whole genome shotgun (WGS) entry which is preliminary data.</text>
</comment>
<dbReference type="InterPro" id="IPR026444">
    <property type="entry name" value="Secre_tail"/>
</dbReference>
<proteinExistence type="predicted"/>
<evidence type="ECO:0000313" key="3">
    <source>
        <dbReference type="Proteomes" id="UP000660024"/>
    </source>
</evidence>
<keyword evidence="3" id="KW-1185">Reference proteome</keyword>
<evidence type="ECO:0000313" key="2">
    <source>
        <dbReference type="EMBL" id="MBK0383077.1"/>
    </source>
</evidence>
<dbReference type="EMBL" id="JAEHFY010000011">
    <property type="protein sequence ID" value="MBK0383077.1"/>
    <property type="molecule type" value="Genomic_DNA"/>
</dbReference>
<reference evidence="2 3" key="1">
    <citation type="submission" date="2020-12" db="EMBL/GenBank/DDBJ databases">
        <title>Bacterial novel species Pedobacter sp. SD-b isolated from soil.</title>
        <authorList>
            <person name="Jung H.-Y."/>
        </authorList>
    </citation>
    <scope>NUCLEOTIDE SEQUENCE [LARGE SCALE GENOMIC DNA]</scope>
    <source>
        <strain evidence="2 3">SD-b</strain>
    </source>
</reference>
<evidence type="ECO:0000256" key="1">
    <source>
        <dbReference type="SAM" id="SignalP"/>
    </source>
</evidence>